<comment type="pathway">
    <text evidence="2">Cofactor biosynthesis; ubiquinone biosynthesis.</text>
</comment>
<evidence type="ECO:0000313" key="10">
    <source>
        <dbReference type="Proteomes" id="UP001500227"/>
    </source>
</evidence>
<dbReference type="Gene3D" id="3.50.50.60">
    <property type="entry name" value="FAD/NAD(P)-binding domain"/>
    <property type="match status" value="2"/>
</dbReference>
<comment type="caution">
    <text evidence="9">The sequence shown here is derived from an EMBL/GenBank/DDBJ whole genome shotgun (WGS) entry which is preliminary data.</text>
</comment>
<dbReference type="InterPro" id="IPR036188">
    <property type="entry name" value="FAD/NAD-bd_sf"/>
</dbReference>
<dbReference type="RefSeq" id="WP_300647692.1">
    <property type="nucleotide sequence ID" value="NZ_BAABKD010000007.1"/>
</dbReference>
<dbReference type="PRINTS" id="PR00420">
    <property type="entry name" value="RNGMNOXGNASE"/>
</dbReference>
<evidence type="ECO:0000259" key="8">
    <source>
        <dbReference type="Pfam" id="PF01494"/>
    </source>
</evidence>
<evidence type="ECO:0000256" key="5">
    <source>
        <dbReference type="ARBA" id="ARBA00022827"/>
    </source>
</evidence>
<dbReference type="SUPFAM" id="SSF51905">
    <property type="entry name" value="FAD/NAD(P)-binding domain"/>
    <property type="match status" value="1"/>
</dbReference>
<evidence type="ECO:0000313" key="9">
    <source>
        <dbReference type="EMBL" id="GAA5087422.1"/>
    </source>
</evidence>
<evidence type="ECO:0000256" key="1">
    <source>
        <dbReference type="ARBA" id="ARBA00001974"/>
    </source>
</evidence>
<dbReference type="PANTHER" id="PTHR43876:SF7">
    <property type="entry name" value="UBIQUINONE BIOSYNTHESIS MONOOXYGENASE COQ6, MITOCHONDRIAL"/>
    <property type="match status" value="1"/>
</dbReference>
<dbReference type="PROSITE" id="PS01304">
    <property type="entry name" value="UBIH"/>
    <property type="match status" value="1"/>
</dbReference>
<dbReference type="Pfam" id="PF01494">
    <property type="entry name" value="FAD_binding_3"/>
    <property type="match status" value="1"/>
</dbReference>
<reference evidence="10" key="1">
    <citation type="journal article" date="2019" name="Int. J. Syst. Evol. Microbiol.">
        <title>The Global Catalogue of Microorganisms (GCM) 10K type strain sequencing project: providing services to taxonomists for standard genome sequencing and annotation.</title>
        <authorList>
            <consortium name="The Broad Institute Genomics Platform"/>
            <consortium name="The Broad Institute Genome Sequencing Center for Infectious Disease"/>
            <person name="Wu L."/>
            <person name="Ma J."/>
        </authorList>
    </citation>
    <scope>NUCLEOTIDE SEQUENCE [LARGE SCALE GENOMIC DNA]</scope>
    <source>
        <strain evidence="10">JCM 18423</strain>
    </source>
</reference>
<evidence type="ECO:0000256" key="6">
    <source>
        <dbReference type="ARBA" id="ARBA00023002"/>
    </source>
</evidence>
<dbReference type="PANTHER" id="PTHR43876">
    <property type="entry name" value="UBIQUINONE BIOSYNTHESIS MONOOXYGENASE COQ6, MITOCHONDRIAL"/>
    <property type="match status" value="1"/>
</dbReference>
<keyword evidence="5" id="KW-0274">FAD</keyword>
<proteinExistence type="inferred from homology"/>
<dbReference type="NCBIfam" id="TIGR01988">
    <property type="entry name" value="Ubi-OHases"/>
    <property type="match status" value="1"/>
</dbReference>
<protein>
    <submittedName>
        <fullName evidence="9">UbiH/UbiF/VisC/COQ6 family ubiquinone biosynthesis hydroxylase</fullName>
    </submittedName>
</protein>
<keyword evidence="4" id="KW-0285">Flavoprotein</keyword>
<evidence type="ECO:0000256" key="2">
    <source>
        <dbReference type="ARBA" id="ARBA00004749"/>
    </source>
</evidence>
<gene>
    <name evidence="9" type="ORF">GCM10023337_07810</name>
</gene>
<evidence type="ECO:0000256" key="7">
    <source>
        <dbReference type="ARBA" id="ARBA00023033"/>
    </source>
</evidence>
<dbReference type="InterPro" id="IPR051205">
    <property type="entry name" value="UbiH/COQ6_monooxygenase"/>
</dbReference>
<dbReference type="InterPro" id="IPR018168">
    <property type="entry name" value="Ubi_Hdrlase_CS"/>
</dbReference>
<sequence length="383" mass="41991">MTRPDFDIAICGAGPVGCVLALLLARYSPHPERIALFGQKPPAQGQKLDPRTLALNHGSRQLLEPLGVWPSRAASMHTVHVSQQGRLGRTLITAAELQVDELGSVVNYDDLLSHLRQAVQQHAIRYIEVDQPVYAQSQKNGVYVQAGAQRYEAALAIQSDGTRPKNLKRDYNQCALLATIQSSAPRSAWAFERFTSSGPLALLPHPNQADCYALVWCNSPARTQELLQLSSTAFEKALQTAFGARLGQLQLVSERFVFDLQLSAGPSLPAPYIAAIGNAAQTLHPVAGQGLNLGLRDTAQLALSLRPWLAQTQQDPLRYLHHYAEQRRPDRWLTGSITDFLPRVFATTNPLIQHACGLGLLSMDCLAPARFPLARQLLQGLRV</sequence>
<comment type="cofactor">
    <cofactor evidence="1">
        <name>FAD</name>
        <dbReference type="ChEBI" id="CHEBI:57692"/>
    </cofactor>
</comment>
<organism evidence="9 10">
    <name type="scientific">Paenalcaligenes hermetiae</name>
    <dbReference type="NCBI Taxonomy" id="1157987"/>
    <lineage>
        <taxon>Bacteria</taxon>
        <taxon>Pseudomonadati</taxon>
        <taxon>Pseudomonadota</taxon>
        <taxon>Betaproteobacteria</taxon>
        <taxon>Burkholderiales</taxon>
        <taxon>Alcaligenaceae</taxon>
        <taxon>Paenalcaligenes</taxon>
    </lineage>
</organism>
<dbReference type="EMBL" id="BAABKD010000007">
    <property type="protein sequence ID" value="GAA5087422.1"/>
    <property type="molecule type" value="Genomic_DNA"/>
</dbReference>
<accession>A0ABP9M309</accession>
<dbReference type="InterPro" id="IPR002938">
    <property type="entry name" value="FAD-bd"/>
</dbReference>
<keyword evidence="7" id="KW-0503">Monooxygenase</keyword>
<keyword evidence="9" id="KW-0830">Ubiquinone</keyword>
<feature type="domain" description="FAD-binding" evidence="8">
    <location>
        <begin position="6"/>
        <end position="329"/>
    </location>
</feature>
<evidence type="ECO:0000256" key="4">
    <source>
        <dbReference type="ARBA" id="ARBA00022630"/>
    </source>
</evidence>
<keyword evidence="6" id="KW-0560">Oxidoreductase</keyword>
<dbReference type="Gene3D" id="3.30.9.10">
    <property type="entry name" value="D-Amino Acid Oxidase, subunit A, domain 2"/>
    <property type="match status" value="1"/>
</dbReference>
<dbReference type="InterPro" id="IPR010971">
    <property type="entry name" value="UbiH/COQ6"/>
</dbReference>
<dbReference type="Proteomes" id="UP001500227">
    <property type="component" value="Unassembled WGS sequence"/>
</dbReference>
<comment type="similarity">
    <text evidence="3">Belongs to the UbiH/COQ6 family.</text>
</comment>
<name>A0ABP9M309_9BURK</name>
<evidence type="ECO:0000256" key="3">
    <source>
        <dbReference type="ARBA" id="ARBA00005349"/>
    </source>
</evidence>
<keyword evidence="10" id="KW-1185">Reference proteome</keyword>